<keyword evidence="1" id="KW-0812">Transmembrane</keyword>
<feature type="transmembrane region" description="Helical" evidence="1">
    <location>
        <begin position="17"/>
        <end position="35"/>
    </location>
</feature>
<dbReference type="OrthoDB" id="6173683at2"/>
<reference evidence="2 5" key="2">
    <citation type="submission" date="2019-07" db="EMBL/GenBank/DDBJ databases">
        <title>Whole genome shotgun sequence of Halomonas cupida NBRC 102219.</title>
        <authorList>
            <person name="Hosoyama A."/>
            <person name="Uohara A."/>
            <person name="Ohji S."/>
            <person name="Ichikawa N."/>
        </authorList>
    </citation>
    <scope>NUCLEOTIDE SEQUENCE [LARGE SCALE GENOMIC DNA]</scope>
    <source>
        <strain evidence="2 5">NBRC 102219</strain>
    </source>
</reference>
<dbReference type="EMBL" id="FRCA01000016">
    <property type="protein sequence ID" value="SHM86585.1"/>
    <property type="molecule type" value="Genomic_DNA"/>
</dbReference>
<evidence type="ECO:0000256" key="1">
    <source>
        <dbReference type="SAM" id="Phobius"/>
    </source>
</evidence>
<proteinExistence type="predicted"/>
<dbReference type="Proteomes" id="UP000184123">
    <property type="component" value="Unassembled WGS sequence"/>
</dbReference>
<keyword evidence="5" id="KW-1185">Reference proteome</keyword>
<organism evidence="3 4">
    <name type="scientific">Halomonas cupida</name>
    <dbReference type="NCBI Taxonomy" id="44933"/>
    <lineage>
        <taxon>Bacteria</taxon>
        <taxon>Pseudomonadati</taxon>
        <taxon>Pseudomonadota</taxon>
        <taxon>Gammaproteobacteria</taxon>
        <taxon>Oceanospirillales</taxon>
        <taxon>Halomonadaceae</taxon>
        <taxon>Halomonas</taxon>
    </lineage>
</organism>
<dbReference type="AlphaFoldDB" id="A0A1M7M766"/>
<dbReference type="RefSeq" id="WP_073437073.1">
    <property type="nucleotide sequence ID" value="NZ_BJXU01000158.1"/>
</dbReference>
<gene>
    <name evidence="2" type="ORF">HCU01_36390</name>
    <name evidence="3" type="ORF">SAMN05660971_04095</name>
</gene>
<evidence type="ECO:0000313" key="5">
    <source>
        <dbReference type="Proteomes" id="UP000321726"/>
    </source>
</evidence>
<reference evidence="3 4" key="1">
    <citation type="submission" date="2016-11" db="EMBL/GenBank/DDBJ databases">
        <authorList>
            <person name="Jaros S."/>
            <person name="Januszkiewicz K."/>
            <person name="Wedrychowicz H."/>
        </authorList>
    </citation>
    <scope>NUCLEOTIDE SEQUENCE [LARGE SCALE GENOMIC DNA]</scope>
    <source>
        <strain evidence="3 4">DSM 4740</strain>
    </source>
</reference>
<name>A0A1M7M766_9GAMM</name>
<accession>A0A1M7M766</accession>
<dbReference type="Proteomes" id="UP000321726">
    <property type="component" value="Unassembled WGS sequence"/>
</dbReference>
<keyword evidence="1" id="KW-1133">Transmembrane helix</keyword>
<evidence type="ECO:0000313" key="4">
    <source>
        <dbReference type="Proteomes" id="UP000184123"/>
    </source>
</evidence>
<protein>
    <submittedName>
        <fullName evidence="3">Uncharacterized protein</fullName>
    </submittedName>
</protein>
<sequence length="148" mass="16457">MKSALAQGFRSPRHERLRLLLGIGTVVLLVGYLAIDRGWLAIDGSAQKGQGAAVNLPSLPSISELDDRQWRQAASDAGIQPATVEYRDSTWHLQGSTASSESLATLSRWAARRGWWAIDWDIQHDRPQTRLRVRYAAELETLDLEAPP</sequence>
<dbReference type="EMBL" id="BJXU01000158">
    <property type="protein sequence ID" value="GEN25690.1"/>
    <property type="molecule type" value="Genomic_DNA"/>
</dbReference>
<evidence type="ECO:0000313" key="2">
    <source>
        <dbReference type="EMBL" id="GEN25690.1"/>
    </source>
</evidence>
<evidence type="ECO:0000313" key="3">
    <source>
        <dbReference type="EMBL" id="SHM86585.1"/>
    </source>
</evidence>
<keyword evidence="1" id="KW-0472">Membrane</keyword>
<dbReference type="STRING" id="44933.SAMN05660971_04095"/>